<gene>
    <name evidence="2" type="ORF">NSCI0253_LOCUS10259</name>
</gene>
<dbReference type="AlphaFoldDB" id="A0A7S0ZY71"/>
<name>A0A7S0ZY71_NOCSC</name>
<proteinExistence type="predicted"/>
<evidence type="ECO:0000256" key="1">
    <source>
        <dbReference type="SAM" id="Phobius"/>
    </source>
</evidence>
<feature type="transmembrane region" description="Helical" evidence="1">
    <location>
        <begin position="105"/>
        <end position="127"/>
    </location>
</feature>
<feature type="transmembrane region" description="Helical" evidence="1">
    <location>
        <begin position="76"/>
        <end position="93"/>
    </location>
</feature>
<sequence length="202" mass="22411">MVAIDLSSEQTVLHVVLPILAVLVTLASPFLAYHQIRKGAVLDEMKAGLQRRLSFFALVIIFLSPVFLISNWDGSLYLFAVYSVLLALANLTADRIAKVRLLPWLLGWNTVNLLNLIGGALSIFQIYNSGSGSATGIIGTVRSLSNCDKQQDYCDNTWISVQLVFAFFYVLLHVLAWFVVFSRTLNHYGGEEEAIRDGSLLE</sequence>
<feature type="transmembrane region" description="Helical" evidence="1">
    <location>
        <begin position="158"/>
        <end position="180"/>
    </location>
</feature>
<dbReference type="EMBL" id="HBFQ01014845">
    <property type="protein sequence ID" value="CAD8835911.1"/>
    <property type="molecule type" value="Transcribed_RNA"/>
</dbReference>
<feature type="transmembrane region" description="Helical" evidence="1">
    <location>
        <begin position="53"/>
        <end position="70"/>
    </location>
</feature>
<keyword evidence="1" id="KW-0812">Transmembrane</keyword>
<organism evidence="2">
    <name type="scientific">Noctiluca scintillans</name>
    <name type="common">Sea sparkle</name>
    <name type="synonym">Red tide dinoflagellate</name>
    <dbReference type="NCBI Taxonomy" id="2966"/>
    <lineage>
        <taxon>Eukaryota</taxon>
        <taxon>Sar</taxon>
        <taxon>Alveolata</taxon>
        <taxon>Dinophyceae</taxon>
        <taxon>Noctilucales</taxon>
        <taxon>Noctilucaceae</taxon>
        <taxon>Noctiluca</taxon>
    </lineage>
</organism>
<evidence type="ECO:0000313" key="2">
    <source>
        <dbReference type="EMBL" id="CAD8835911.1"/>
    </source>
</evidence>
<accession>A0A7S0ZY71</accession>
<feature type="transmembrane region" description="Helical" evidence="1">
    <location>
        <begin position="12"/>
        <end position="33"/>
    </location>
</feature>
<protein>
    <submittedName>
        <fullName evidence="2">Uncharacterized protein</fullName>
    </submittedName>
</protein>
<keyword evidence="1" id="KW-0472">Membrane</keyword>
<reference evidence="2" key="1">
    <citation type="submission" date="2021-01" db="EMBL/GenBank/DDBJ databases">
        <authorList>
            <person name="Corre E."/>
            <person name="Pelletier E."/>
            <person name="Niang G."/>
            <person name="Scheremetjew M."/>
            <person name="Finn R."/>
            <person name="Kale V."/>
            <person name="Holt S."/>
            <person name="Cochrane G."/>
            <person name="Meng A."/>
            <person name="Brown T."/>
            <person name="Cohen L."/>
        </authorList>
    </citation>
    <scope>NUCLEOTIDE SEQUENCE</scope>
</reference>
<keyword evidence="1" id="KW-1133">Transmembrane helix</keyword>